<dbReference type="Pfam" id="PF12836">
    <property type="entry name" value="HHH_3"/>
    <property type="match status" value="1"/>
</dbReference>
<dbReference type="GO" id="GO:0006281">
    <property type="term" value="P:DNA repair"/>
    <property type="evidence" value="ECO:0007669"/>
    <property type="project" value="InterPro"/>
</dbReference>
<name>A0A930VH70_9ACTN</name>
<keyword evidence="2" id="KW-1133">Transmembrane helix</keyword>
<dbReference type="Pfam" id="PF10531">
    <property type="entry name" value="SLBB"/>
    <property type="match status" value="1"/>
</dbReference>
<organism evidence="4 5">
    <name type="scientific">Nocardioides agariphilus</name>
    <dbReference type="NCBI Taxonomy" id="433664"/>
    <lineage>
        <taxon>Bacteria</taxon>
        <taxon>Bacillati</taxon>
        <taxon>Actinomycetota</taxon>
        <taxon>Actinomycetes</taxon>
        <taxon>Propionibacteriales</taxon>
        <taxon>Nocardioidaceae</taxon>
        <taxon>Nocardioides</taxon>
    </lineage>
</organism>
<feature type="region of interest" description="Disordered" evidence="1">
    <location>
        <begin position="32"/>
        <end position="56"/>
    </location>
</feature>
<sequence length="264" mass="25994">MAGRSGRRTVLDETVARRLALLGAELDRAKGLTAAPPAGGDGEAAPRAAVPTPGRHAAPGRLTLSAAQVAVVGTLVITLIGAGAWWLGSGDEARVAQPVAPATGNLVSVSTAPAVAGDASTAAASVTVDVAGKVRRPGIAVLDAGSRVVDALEAAGGARAGVDLTALNLARVLVDGEQILVGVDPPSGVAATATGSGAPVPTQVNLNTADQVALESLPGVGPVTAQAILTWRSEHGAFTSVDQLLDVDGIGEATLAKLTPYVTL</sequence>
<dbReference type="InterPro" id="IPR010994">
    <property type="entry name" value="RuvA_2-like"/>
</dbReference>
<dbReference type="PANTHER" id="PTHR21180:SF32">
    <property type="entry name" value="ENDONUCLEASE_EXONUCLEASE_PHOSPHATASE FAMILY DOMAIN-CONTAINING PROTEIN 1"/>
    <property type="match status" value="1"/>
</dbReference>
<gene>
    <name evidence="4" type="ORF">ISU10_06850</name>
</gene>
<feature type="transmembrane region" description="Helical" evidence="2">
    <location>
        <begin position="62"/>
        <end position="87"/>
    </location>
</feature>
<accession>A0A930VH70</accession>
<evidence type="ECO:0000313" key="4">
    <source>
        <dbReference type="EMBL" id="MBF4767484.1"/>
    </source>
</evidence>
<dbReference type="Gene3D" id="1.10.150.320">
    <property type="entry name" value="Photosystem II 12 kDa extrinsic protein"/>
    <property type="match status" value="1"/>
</dbReference>
<keyword evidence="5" id="KW-1185">Reference proteome</keyword>
<dbReference type="SMART" id="SM00278">
    <property type="entry name" value="HhH1"/>
    <property type="match status" value="2"/>
</dbReference>
<feature type="compositionally biased region" description="Low complexity" evidence="1">
    <location>
        <begin position="34"/>
        <end position="49"/>
    </location>
</feature>
<dbReference type="EMBL" id="JADKPO010000007">
    <property type="protein sequence ID" value="MBF4767484.1"/>
    <property type="molecule type" value="Genomic_DNA"/>
</dbReference>
<keyword evidence="2" id="KW-0472">Membrane</keyword>
<comment type="caution">
    <text evidence="4">The sequence shown here is derived from an EMBL/GenBank/DDBJ whole genome shotgun (WGS) entry which is preliminary data.</text>
</comment>
<dbReference type="GO" id="GO:0003677">
    <property type="term" value="F:DNA binding"/>
    <property type="evidence" value="ECO:0007669"/>
    <property type="project" value="UniProtKB-KW"/>
</dbReference>
<dbReference type="GO" id="GO:0015628">
    <property type="term" value="P:protein secretion by the type II secretion system"/>
    <property type="evidence" value="ECO:0007669"/>
    <property type="project" value="TreeGrafter"/>
</dbReference>
<dbReference type="Proteomes" id="UP000660668">
    <property type="component" value="Unassembled WGS sequence"/>
</dbReference>
<feature type="domain" description="Helix-hairpin-helix DNA-binding motif class 1" evidence="3">
    <location>
        <begin position="242"/>
        <end position="261"/>
    </location>
</feature>
<keyword evidence="4" id="KW-0238">DNA-binding</keyword>
<evidence type="ECO:0000256" key="2">
    <source>
        <dbReference type="SAM" id="Phobius"/>
    </source>
</evidence>
<evidence type="ECO:0000313" key="5">
    <source>
        <dbReference type="Proteomes" id="UP000660668"/>
    </source>
</evidence>
<dbReference type="InterPro" id="IPR003583">
    <property type="entry name" value="Hlx-hairpin-Hlx_DNA-bd_motif"/>
</dbReference>
<feature type="domain" description="Helix-hairpin-helix DNA-binding motif class 1" evidence="3">
    <location>
        <begin position="212"/>
        <end position="231"/>
    </location>
</feature>
<dbReference type="InterPro" id="IPR019554">
    <property type="entry name" value="Soluble_ligand-bd"/>
</dbReference>
<protein>
    <submittedName>
        <fullName evidence="4">ComEA family DNA-binding protein</fullName>
    </submittedName>
</protein>
<dbReference type="RefSeq" id="WP_194695636.1">
    <property type="nucleotide sequence ID" value="NZ_JADKPO010000007.1"/>
</dbReference>
<dbReference type="SUPFAM" id="SSF47781">
    <property type="entry name" value="RuvA domain 2-like"/>
    <property type="match status" value="1"/>
</dbReference>
<dbReference type="InterPro" id="IPR051675">
    <property type="entry name" value="Endo/Exo/Phosphatase_dom_1"/>
</dbReference>
<proteinExistence type="predicted"/>
<dbReference type="GO" id="GO:0015627">
    <property type="term" value="C:type II protein secretion system complex"/>
    <property type="evidence" value="ECO:0007669"/>
    <property type="project" value="TreeGrafter"/>
</dbReference>
<evidence type="ECO:0000259" key="3">
    <source>
        <dbReference type="SMART" id="SM00278"/>
    </source>
</evidence>
<evidence type="ECO:0000256" key="1">
    <source>
        <dbReference type="SAM" id="MobiDB-lite"/>
    </source>
</evidence>
<keyword evidence="2" id="KW-0812">Transmembrane</keyword>
<dbReference type="PANTHER" id="PTHR21180">
    <property type="entry name" value="ENDONUCLEASE/EXONUCLEASE/PHOSPHATASE FAMILY DOMAIN-CONTAINING PROTEIN 1"/>
    <property type="match status" value="1"/>
</dbReference>
<dbReference type="AlphaFoldDB" id="A0A930VH70"/>
<reference evidence="4" key="1">
    <citation type="submission" date="2020-11" db="EMBL/GenBank/DDBJ databases">
        <title>Nocardioides cynanchi sp. nov., isolated from soil of rhizosphere of Cynanchum wilfordii.</title>
        <authorList>
            <person name="Lee J.-S."/>
            <person name="Suh M.K."/>
            <person name="Kim J.-S."/>
        </authorList>
    </citation>
    <scope>NUCLEOTIDE SEQUENCE</scope>
    <source>
        <strain evidence="4">KCTC 19276</strain>
    </source>
</reference>